<dbReference type="AlphaFoldDB" id="A0AAE0BSV3"/>
<evidence type="ECO:0000256" key="1">
    <source>
        <dbReference type="SAM" id="MobiDB-lite"/>
    </source>
</evidence>
<dbReference type="EMBL" id="LGRX02033225">
    <property type="protein sequence ID" value="KAK3242158.1"/>
    <property type="molecule type" value="Genomic_DNA"/>
</dbReference>
<keyword evidence="3" id="KW-1185">Reference proteome</keyword>
<gene>
    <name evidence="2" type="ORF">CYMTET_48130</name>
</gene>
<proteinExistence type="predicted"/>
<accession>A0AAE0BSV3</accession>
<organism evidence="2 3">
    <name type="scientific">Cymbomonas tetramitiformis</name>
    <dbReference type="NCBI Taxonomy" id="36881"/>
    <lineage>
        <taxon>Eukaryota</taxon>
        <taxon>Viridiplantae</taxon>
        <taxon>Chlorophyta</taxon>
        <taxon>Pyramimonadophyceae</taxon>
        <taxon>Pyramimonadales</taxon>
        <taxon>Pyramimonadaceae</taxon>
        <taxon>Cymbomonas</taxon>
    </lineage>
</organism>
<evidence type="ECO:0000313" key="2">
    <source>
        <dbReference type="EMBL" id="KAK3242158.1"/>
    </source>
</evidence>
<feature type="region of interest" description="Disordered" evidence="1">
    <location>
        <begin position="28"/>
        <end position="52"/>
    </location>
</feature>
<dbReference type="Proteomes" id="UP001190700">
    <property type="component" value="Unassembled WGS sequence"/>
</dbReference>
<comment type="caution">
    <text evidence="2">The sequence shown here is derived from an EMBL/GenBank/DDBJ whole genome shotgun (WGS) entry which is preliminary data.</text>
</comment>
<sequence length="218" mass="24857">MVAKRRRLDKLPQASIPSSLQVRVVERSHVNNDPKVNRPVSAIEPTEDDPDPKFLPKTKKKWSLIAYGALCKSKVVVGRPKKTAFENGSLLFQKYDNSLVQGYVRSRDYVVYPKRFRSDFASESAFDAWLDVDETDGSPIRAVQALQVGAKKSYRWQPFEIEVVLQKYFQLSQNKHATVRWFQNKLPGSVIALRLQPSNLQCCVFITVITVQCISIIV</sequence>
<evidence type="ECO:0000313" key="3">
    <source>
        <dbReference type="Proteomes" id="UP001190700"/>
    </source>
</evidence>
<name>A0AAE0BSV3_9CHLO</name>
<protein>
    <submittedName>
        <fullName evidence="2">Uncharacterized protein</fullName>
    </submittedName>
</protein>
<reference evidence="2 3" key="1">
    <citation type="journal article" date="2015" name="Genome Biol. Evol.">
        <title>Comparative Genomics of a Bacterivorous Green Alga Reveals Evolutionary Causalities and Consequences of Phago-Mixotrophic Mode of Nutrition.</title>
        <authorList>
            <person name="Burns J.A."/>
            <person name="Paasch A."/>
            <person name="Narechania A."/>
            <person name="Kim E."/>
        </authorList>
    </citation>
    <scope>NUCLEOTIDE SEQUENCE [LARGE SCALE GENOMIC DNA]</scope>
    <source>
        <strain evidence="2 3">PLY_AMNH</strain>
    </source>
</reference>